<reference evidence="5 6" key="1">
    <citation type="journal article" date="2021" name="Nat. Commun.">
        <title>Genetic determinants of endophytism in the Arabidopsis root mycobiome.</title>
        <authorList>
            <person name="Mesny F."/>
            <person name="Miyauchi S."/>
            <person name="Thiergart T."/>
            <person name="Pickel B."/>
            <person name="Atanasova L."/>
            <person name="Karlsson M."/>
            <person name="Huettel B."/>
            <person name="Barry K.W."/>
            <person name="Haridas S."/>
            <person name="Chen C."/>
            <person name="Bauer D."/>
            <person name="Andreopoulos W."/>
            <person name="Pangilinan J."/>
            <person name="LaButti K."/>
            <person name="Riley R."/>
            <person name="Lipzen A."/>
            <person name="Clum A."/>
            <person name="Drula E."/>
            <person name="Henrissat B."/>
            <person name="Kohler A."/>
            <person name="Grigoriev I.V."/>
            <person name="Martin F.M."/>
            <person name="Hacquard S."/>
        </authorList>
    </citation>
    <scope>NUCLEOTIDE SEQUENCE [LARGE SCALE GENOMIC DNA]</scope>
    <source>
        <strain evidence="5 6">MPI-CAGE-CH-0241</strain>
    </source>
</reference>
<dbReference type="PANTHER" id="PTHR41237:SF1">
    <property type="entry name" value="SMALL RIBOSOMAL SUBUNIT PROTEIN BS21M"/>
    <property type="match status" value="1"/>
</dbReference>
<gene>
    <name evidence="5" type="ORF">B0T10DRAFT_546104</name>
</gene>
<comment type="caution">
    <text evidence="5">The sequence shown here is derived from an EMBL/GenBank/DDBJ whole genome shotgun (WGS) entry which is preliminary data.</text>
</comment>
<dbReference type="Proteomes" id="UP000777438">
    <property type="component" value="Unassembled WGS sequence"/>
</dbReference>
<evidence type="ECO:0000256" key="2">
    <source>
        <dbReference type="ARBA" id="ARBA00022980"/>
    </source>
</evidence>
<dbReference type="PANTHER" id="PTHR41237">
    <property type="entry name" value="37S RIBOSOMAL PROTEIN MRP21, MITOCHONDRIAL"/>
    <property type="match status" value="1"/>
</dbReference>
<dbReference type="InterPro" id="IPR052837">
    <property type="entry name" value="Mitoribosomal_bS21"/>
</dbReference>
<keyword evidence="3" id="KW-0687">Ribonucleoprotein</keyword>
<keyword evidence="6" id="KW-1185">Reference proteome</keyword>
<evidence type="ECO:0000313" key="6">
    <source>
        <dbReference type="Proteomes" id="UP000777438"/>
    </source>
</evidence>
<feature type="region of interest" description="Disordered" evidence="4">
    <location>
        <begin position="1"/>
        <end position="99"/>
    </location>
</feature>
<accession>A0A9P8WD93</accession>
<dbReference type="Pfam" id="PF01165">
    <property type="entry name" value="Ribosomal_S21"/>
    <property type="match status" value="1"/>
</dbReference>
<keyword evidence="2" id="KW-0689">Ribosomal protein</keyword>
<evidence type="ECO:0000256" key="4">
    <source>
        <dbReference type="SAM" id="MobiDB-lite"/>
    </source>
</evidence>
<dbReference type="GO" id="GO:0003735">
    <property type="term" value="F:structural constituent of ribosome"/>
    <property type="evidence" value="ECO:0007669"/>
    <property type="project" value="InterPro"/>
</dbReference>
<dbReference type="EMBL" id="JAGPYM010000005">
    <property type="protein sequence ID" value="KAH6894623.1"/>
    <property type="molecule type" value="Genomic_DNA"/>
</dbReference>
<evidence type="ECO:0000256" key="3">
    <source>
        <dbReference type="ARBA" id="ARBA00023274"/>
    </source>
</evidence>
<evidence type="ECO:0008006" key="7">
    <source>
        <dbReference type="Google" id="ProtNLM"/>
    </source>
</evidence>
<evidence type="ECO:0000256" key="1">
    <source>
        <dbReference type="ARBA" id="ARBA00006640"/>
    </source>
</evidence>
<dbReference type="OrthoDB" id="2501249at2759"/>
<name>A0A9P8WD93_9HYPO</name>
<sequence length="232" mass="25928">MATTPRIGSMVLSRASAPSTFTTTSRAFSTSIVVRAGRYRNTPEEPATPVRSNPLVGNRAFNREPPKKSSEPPKRSSEPITPPPPPPSPSSILSKMAAPASEVKEESKYPYTAAKPVDLASIIANKSISFASNVDLRPMARPQIRAKAVTGRTVFIKERISNTSAPTPTFAFRVLNKMLREQQVKTKFHSQRFHERKGLKRKRLASQRWRSRFKTGFKATVNRVLELKRQGW</sequence>
<feature type="compositionally biased region" description="Pro residues" evidence="4">
    <location>
        <begin position="80"/>
        <end position="89"/>
    </location>
</feature>
<feature type="compositionally biased region" description="Low complexity" evidence="4">
    <location>
        <begin position="13"/>
        <end position="31"/>
    </location>
</feature>
<organism evidence="5 6">
    <name type="scientific">Thelonectria olida</name>
    <dbReference type="NCBI Taxonomy" id="1576542"/>
    <lineage>
        <taxon>Eukaryota</taxon>
        <taxon>Fungi</taxon>
        <taxon>Dikarya</taxon>
        <taxon>Ascomycota</taxon>
        <taxon>Pezizomycotina</taxon>
        <taxon>Sordariomycetes</taxon>
        <taxon>Hypocreomycetidae</taxon>
        <taxon>Hypocreales</taxon>
        <taxon>Nectriaceae</taxon>
        <taxon>Thelonectria</taxon>
    </lineage>
</organism>
<protein>
    <recommendedName>
        <fullName evidence="7">Ribosomal protein S21</fullName>
    </recommendedName>
</protein>
<dbReference type="GO" id="GO:0005763">
    <property type="term" value="C:mitochondrial small ribosomal subunit"/>
    <property type="evidence" value="ECO:0007669"/>
    <property type="project" value="TreeGrafter"/>
</dbReference>
<comment type="similarity">
    <text evidence="1">Belongs to the bacterial ribosomal protein bS21 family.</text>
</comment>
<dbReference type="GO" id="GO:0070124">
    <property type="term" value="P:mitochondrial translational initiation"/>
    <property type="evidence" value="ECO:0007669"/>
    <property type="project" value="TreeGrafter"/>
</dbReference>
<proteinExistence type="inferred from homology"/>
<dbReference type="AlphaFoldDB" id="A0A9P8WD93"/>
<evidence type="ECO:0000313" key="5">
    <source>
        <dbReference type="EMBL" id="KAH6894623.1"/>
    </source>
</evidence>
<dbReference type="InterPro" id="IPR001911">
    <property type="entry name" value="Ribosomal_bS21"/>
</dbReference>
<feature type="compositionally biased region" description="Basic and acidic residues" evidence="4">
    <location>
        <begin position="61"/>
        <end position="77"/>
    </location>
</feature>